<reference evidence="1" key="1">
    <citation type="submission" date="2019-05" db="EMBL/GenBank/DDBJ databases">
        <title>Revised genome assembly of Burkholderiaceae (previously Ralstonia) sp. PBA.</title>
        <authorList>
            <person name="Gan H.M."/>
        </authorList>
    </citation>
    <scope>NUCLEOTIDE SEQUENCE</scope>
    <source>
        <strain evidence="1">PBA</strain>
    </source>
</reference>
<comment type="caution">
    <text evidence="1">The sequence shown here is derived from an EMBL/GenBank/DDBJ whole genome shotgun (WGS) entry which is preliminary data.</text>
</comment>
<gene>
    <name evidence="1" type="ORF">MW7_005935</name>
</gene>
<sequence>MMMLAAWNTLDEVAAYLLDRTGEPWTSRAVLERLSNLKPETVRICPPVGIPFLILKDGCWEKWTYSYPMLFEVRGGHLASSLHQWLISNSAENIQMVHGNNRFQTVAQIPMEWVRINRSDVDMLPTVFHRLVDELASGRYPELRGELDSSGADEEFSDTPSHRTEVHVEAAARERSKGTRADAMKLLLQDLVPEMQRQGRRVNGGTVMAELKKTNDPCVVDTKPEGVVWERVSGKPETLTITALNRRLKRMNLVGGKVK</sequence>
<keyword evidence="2" id="KW-1185">Reference proteome</keyword>
<name>A0ACD3SQ87_9BURK</name>
<dbReference type="Proteomes" id="UP000004277">
    <property type="component" value="Unassembled WGS sequence"/>
</dbReference>
<proteinExistence type="predicted"/>
<evidence type="ECO:0000313" key="1">
    <source>
        <dbReference type="EMBL" id="TMS58292.1"/>
    </source>
</evidence>
<accession>A0ACD3SQ87</accession>
<dbReference type="EMBL" id="AKCV02000015">
    <property type="protein sequence ID" value="TMS58292.1"/>
    <property type="molecule type" value="Genomic_DNA"/>
</dbReference>
<evidence type="ECO:0000313" key="2">
    <source>
        <dbReference type="Proteomes" id="UP000004277"/>
    </source>
</evidence>
<organism evidence="1 2">
    <name type="scientific">Imbroritus primus</name>
    <dbReference type="NCBI Taxonomy" id="3058603"/>
    <lineage>
        <taxon>Bacteria</taxon>
        <taxon>Pseudomonadati</taxon>
        <taxon>Pseudomonadota</taxon>
        <taxon>Betaproteobacteria</taxon>
        <taxon>Burkholderiales</taxon>
        <taxon>Burkholderiaceae</taxon>
        <taxon>Imbroritus</taxon>
    </lineage>
</organism>
<protein>
    <submittedName>
        <fullName evidence="1">Uncharacterized protein</fullName>
    </submittedName>
</protein>